<evidence type="ECO:0000313" key="2">
    <source>
        <dbReference type="Proteomes" id="UP000076609"/>
    </source>
</evidence>
<gene>
    <name evidence="1" type="ORF">AVT10_13420</name>
</gene>
<protein>
    <recommendedName>
        <fullName evidence="3">STAS/SEC14 domain-containing protein</fullName>
    </recommendedName>
</protein>
<accession>A0ABR5YCV0</accession>
<evidence type="ECO:0008006" key="3">
    <source>
        <dbReference type="Google" id="ProtNLM"/>
    </source>
</evidence>
<organism evidence="1 2">
    <name type="scientific">Sphingomonas hankookensis</name>
    <dbReference type="NCBI Taxonomy" id="563996"/>
    <lineage>
        <taxon>Bacteria</taxon>
        <taxon>Pseudomonadati</taxon>
        <taxon>Pseudomonadota</taxon>
        <taxon>Alphaproteobacteria</taxon>
        <taxon>Sphingomonadales</taxon>
        <taxon>Sphingomonadaceae</taxon>
        <taxon>Sphingomonas</taxon>
    </lineage>
</organism>
<sequence>MPSAHIIEDSAFTIHLSAQDRFVEIRMRGFWDATTMRRFDRTLRRELPWLPQRGCPIGQQVTLFDLLDFPVQNQETLAALGAMAADPSIGSRRIAVLVGSTLLKQQARRTAPGYGLFGDRESAMAWLTEAIAA</sequence>
<dbReference type="Proteomes" id="UP000076609">
    <property type="component" value="Unassembled WGS sequence"/>
</dbReference>
<name>A0ABR5YCV0_9SPHN</name>
<reference evidence="2" key="1">
    <citation type="submission" date="2016-01" db="EMBL/GenBank/DDBJ databases">
        <title>Draft genome of Chromobacterium sp. F49.</title>
        <authorList>
            <person name="Hong K.W."/>
        </authorList>
    </citation>
    <scope>NUCLEOTIDE SEQUENCE [LARGE SCALE GENOMIC DNA]</scope>
    <source>
        <strain evidence="2">CN3</strain>
    </source>
</reference>
<dbReference type="EMBL" id="LQQO01000011">
    <property type="protein sequence ID" value="KZE15835.1"/>
    <property type="molecule type" value="Genomic_DNA"/>
</dbReference>
<dbReference type="RefSeq" id="WP_066689649.1">
    <property type="nucleotide sequence ID" value="NZ_CP117025.1"/>
</dbReference>
<comment type="caution">
    <text evidence="1">The sequence shown here is derived from an EMBL/GenBank/DDBJ whole genome shotgun (WGS) entry which is preliminary data.</text>
</comment>
<keyword evidence="2" id="KW-1185">Reference proteome</keyword>
<proteinExistence type="predicted"/>
<evidence type="ECO:0000313" key="1">
    <source>
        <dbReference type="EMBL" id="KZE15835.1"/>
    </source>
</evidence>